<evidence type="ECO:0000313" key="2">
    <source>
        <dbReference type="Proteomes" id="UP000887116"/>
    </source>
</evidence>
<dbReference type="AlphaFoldDB" id="A0A8X6J1G0"/>
<protein>
    <submittedName>
        <fullName evidence="1">Uncharacterized protein</fullName>
    </submittedName>
</protein>
<sequence>MVEMVSSRLNAEGLDSTIPSTAKMEGLESNGFKATQAAGFVSHCETAQIEFQGSIDVNVENSNRGEERREK</sequence>
<proteinExistence type="predicted"/>
<keyword evidence="2" id="KW-1185">Reference proteome</keyword>
<reference evidence="1" key="1">
    <citation type="submission" date="2020-07" db="EMBL/GenBank/DDBJ databases">
        <title>Multicomponent nature underlies the extraordinary mechanical properties of spider dragline silk.</title>
        <authorList>
            <person name="Kono N."/>
            <person name="Nakamura H."/>
            <person name="Mori M."/>
            <person name="Yoshida Y."/>
            <person name="Ohtoshi R."/>
            <person name="Malay A.D."/>
            <person name="Moran D.A.P."/>
            <person name="Tomita M."/>
            <person name="Numata K."/>
            <person name="Arakawa K."/>
        </authorList>
    </citation>
    <scope>NUCLEOTIDE SEQUENCE</scope>
</reference>
<accession>A0A8X6J1G0</accession>
<comment type="caution">
    <text evidence="1">The sequence shown here is derived from an EMBL/GenBank/DDBJ whole genome shotgun (WGS) entry which is preliminary data.</text>
</comment>
<name>A0A8X6J1G0_TRICU</name>
<dbReference type="EMBL" id="BMAO01016021">
    <property type="protein sequence ID" value="GFR05783.1"/>
    <property type="molecule type" value="Genomic_DNA"/>
</dbReference>
<gene>
    <name evidence="1" type="ORF">TNCT_346871</name>
</gene>
<evidence type="ECO:0000313" key="1">
    <source>
        <dbReference type="EMBL" id="GFR05783.1"/>
    </source>
</evidence>
<organism evidence="1 2">
    <name type="scientific">Trichonephila clavata</name>
    <name type="common">Joro spider</name>
    <name type="synonym">Nephila clavata</name>
    <dbReference type="NCBI Taxonomy" id="2740835"/>
    <lineage>
        <taxon>Eukaryota</taxon>
        <taxon>Metazoa</taxon>
        <taxon>Ecdysozoa</taxon>
        <taxon>Arthropoda</taxon>
        <taxon>Chelicerata</taxon>
        <taxon>Arachnida</taxon>
        <taxon>Araneae</taxon>
        <taxon>Araneomorphae</taxon>
        <taxon>Entelegynae</taxon>
        <taxon>Araneoidea</taxon>
        <taxon>Nephilidae</taxon>
        <taxon>Trichonephila</taxon>
    </lineage>
</organism>
<dbReference type="Proteomes" id="UP000887116">
    <property type="component" value="Unassembled WGS sequence"/>
</dbReference>